<feature type="domain" description="PDZ" evidence="4">
    <location>
        <begin position="144"/>
        <end position="201"/>
    </location>
</feature>
<dbReference type="InterPro" id="IPR041489">
    <property type="entry name" value="PDZ_6"/>
</dbReference>
<evidence type="ECO:0000313" key="6">
    <source>
        <dbReference type="Proteomes" id="UP001492380"/>
    </source>
</evidence>
<evidence type="ECO:0000256" key="3">
    <source>
        <dbReference type="SAM" id="MobiDB-lite"/>
    </source>
</evidence>
<dbReference type="Pfam" id="PF18265">
    <property type="entry name" value="Nas2_N"/>
    <property type="match status" value="1"/>
</dbReference>
<feature type="compositionally biased region" description="Polar residues" evidence="3">
    <location>
        <begin position="8"/>
        <end position="23"/>
    </location>
</feature>
<comment type="similarity">
    <text evidence="1">Belongs to the proteasome subunit p27 family.</text>
</comment>
<keyword evidence="6" id="KW-1185">Reference proteome</keyword>
<dbReference type="Gene3D" id="2.30.42.10">
    <property type="match status" value="1"/>
</dbReference>
<evidence type="ECO:0000256" key="2">
    <source>
        <dbReference type="ARBA" id="ARBA00023186"/>
    </source>
</evidence>
<dbReference type="SUPFAM" id="SSF50156">
    <property type="entry name" value="PDZ domain-like"/>
    <property type="match status" value="1"/>
</dbReference>
<reference evidence="5 6" key="1">
    <citation type="submission" date="2024-04" db="EMBL/GenBank/DDBJ databases">
        <title>Phyllosticta paracitricarpa is synonymous to the EU quarantine fungus P. citricarpa based on phylogenomic analyses.</title>
        <authorList>
            <consortium name="Lawrence Berkeley National Laboratory"/>
            <person name="Van Ingen-Buijs V.A."/>
            <person name="Van Westerhoven A.C."/>
            <person name="Haridas S."/>
            <person name="Skiadas P."/>
            <person name="Martin F."/>
            <person name="Groenewald J.Z."/>
            <person name="Crous P.W."/>
            <person name="Seidl M.F."/>
        </authorList>
    </citation>
    <scope>NUCLEOTIDE SEQUENCE [LARGE SCALE GENOMIC DNA]</scope>
    <source>
        <strain evidence="5 6">CBS 123374</strain>
    </source>
</reference>
<keyword evidence="2" id="KW-0143">Chaperone</keyword>
<gene>
    <name evidence="5" type="ORF">HDK90DRAFT_418643</name>
</gene>
<dbReference type="Proteomes" id="UP001492380">
    <property type="component" value="Unassembled WGS sequence"/>
</dbReference>
<feature type="region of interest" description="Disordered" evidence="3">
    <location>
        <begin position="1"/>
        <end position="23"/>
    </location>
</feature>
<sequence length="230" mass="24225">MDDIHSPSVASGPSTNGASNGLSKQDLSLGDLIAEKQRIEGELSALSSVLDSHGVNMRTSLTTFDGYPRDDIDVPQVRITRARIIHLQNDLKAVMDKIEVGLHAHHAALREAAAASLAAQGAAGTANSARADQDAALQAPFAKVNSVVPGSPADAAGLRAGDEIVRFGNVNWMNHEKLSKVAEAVSQSEGRPLALQVSREGATPEVIDLQLTPRRNWGGRGLLGCHLLPL</sequence>
<dbReference type="GO" id="GO:0000502">
    <property type="term" value="C:proteasome complex"/>
    <property type="evidence" value="ECO:0007669"/>
    <property type="project" value="UniProtKB-KW"/>
</dbReference>
<name>A0ABR1YG43_9PEZI</name>
<comment type="caution">
    <text evidence="5">The sequence shown here is derived from an EMBL/GenBank/DDBJ whole genome shotgun (WGS) entry which is preliminary data.</text>
</comment>
<dbReference type="PROSITE" id="PS50106">
    <property type="entry name" value="PDZ"/>
    <property type="match status" value="1"/>
</dbReference>
<dbReference type="InterPro" id="IPR040815">
    <property type="entry name" value="Nas2_N"/>
</dbReference>
<dbReference type="EMBL" id="JBBWRZ010000009">
    <property type="protein sequence ID" value="KAK8228888.1"/>
    <property type="molecule type" value="Genomic_DNA"/>
</dbReference>
<dbReference type="SMART" id="SM00228">
    <property type="entry name" value="PDZ"/>
    <property type="match status" value="1"/>
</dbReference>
<organism evidence="5 6">
    <name type="scientific">Phyllosticta capitalensis</name>
    <dbReference type="NCBI Taxonomy" id="121624"/>
    <lineage>
        <taxon>Eukaryota</taxon>
        <taxon>Fungi</taxon>
        <taxon>Dikarya</taxon>
        <taxon>Ascomycota</taxon>
        <taxon>Pezizomycotina</taxon>
        <taxon>Dothideomycetes</taxon>
        <taxon>Dothideomycetes incertae sedis</taxon>
        <taxon>Botryosphaeriales</taxon>
        <taxon>Phyllostictaceae</taxon>
        <taxon>Phyllosticta</taxon>
    </lineage>
</organism>
<dbReference type="InterPro" id="IPR035269">
    <property type="entry name" value="PSMD9"/>
</dbReference>
<proteinExistence type="inferred from homology"/>
<accession>A0ABR1YG43</accession>
<dbReference type="Gene3D" id="6.10.140.1710">
    <property type="match status" value="1"/>
</dbReference>
<evidence type="ECO:0000259" key="4">
    <source>
        <dbReference type="PROSITE" id="PS50106"/>
    </source>
</evidence>
<keyword evidence="5" id="KW-0647">Proteasome</keyword>
<evidence type="ECO:0000313" key="5">
    <source>
        <dbReference type="EMBL" id="KAK8228888.1"/>
    </source>
</evidence>
<dbReference type="PANTHER" id="PTHR12651">
    <property type="entry name" value="26S PROTEASOME NON-ATPASE REGULATORY SUBUNIT 9"/>
    <property type="match status" value="1"/>
</dbReference>
<evidence type="ECO:0000256" key="1">
    <source>
        <dbReference type="ARBA" id="ARBA00005256"/>
    </source>
</evidence>
<protein>
    <submittedName>
        <fullName evidence="5">26S proteasome non-ATPase regulatory subunit 9</fullName>
    </submittedName>
</protein>
<dbReference type="InterPro" id="IPR036034">
    <property type="entry name" value="PDZ_sf"/>
</dbReference>
<dbReference type="InterPro" id="IPR001478">
    <property type="entry name" value="PDZ"/>
</dbReference>
<dbReference type="PANTHER" id="PTHR12651:SF1">
    <property type="entry name" value="26S PROTEASOME NON-ATPASE REGULATORY SUBUNIT 9"/>
    <property type="match status" value="1"/>
</dbReference>
<dbReference type="Pfam" id="PF17820">
    <property type="entry name" value="PDZ_6"/>
    <property type="match status" value="1"/>
</dbReference>